<protein>
    <submittedName>
        <fullName evidence="12">Heat shock factor (HSF)-type</fullName>
    </submittedName>
</protein>
<dbReference type="PANTHER" id="PTHR10015:SF337">
    <property type="entry name" value="HEAT STRESS TRANSCRIPTION FACTOR A-3"/>
    <property type="match status" value="1"/>
</dbReference>
<evidence type="ECO:0000313" key="13">
    <source>
        <dbReference type="Proteomes" id="UP000195402"/>
    </source>
</evidence>
<dbReference type="Gene3D" id="1.10.10.10">
    <property type="entry name" value="Winged helix-like DNA-binding domain superfamily/Winged helix DNA-binding domain"/>
    <property type="match status" value="1"/>
</dbReference>
<comment type="subcellular location">
    <subcellularLocation>
        <location evidence="1">Nucleus</location>
    </subcellularLocation>
</comment>
<evidence type="ECO:0000256" key="5">
    <source>
        <dbReference type="ARBA" id="ARBA00023016"/>
    </source>
</evidence>
<evidence type="ECO:0000256" key="3">
    <source>
        <dbReference type="ARBA" id="ARBA00022553"/>
    </source>
</evidence>
<dbReference type="Pfam" id="PF00447">
    <property type="entry name" value="HSF_DNA-bind"/>
    <property type="match status" value="1"/>
</dbReference>
<keyword evidence="4" id="KW-0805">Transcription regulation</keyword>
<feature type="region of interest" description="Disordered" evidence="10">
    <location>
        <begin position="125"/>
        <end position="144"/>
    </location>
</feature>
<dbReference type="PRINTS" id="PR00056">
    <property type="entry name" value="HSFDOMAIN"/>
</dbReference>
<accession>A0A200R5A1</accession>
<keyword evidence="8" id="KW-0539">Nucleus</keyword>
<comment type="similarity">
    <text evidence="9">Belongs to the HSF family.</text>
</comment>
<dbReference type="STRING" id="56857.A0A200R5A1"/>
<evidence type="ECO:0000256" key="9">
    <source>
        <dbReference type="RuleBase" id="RU004020"/>
    </source>
</evidence>
<dbReference type="Proteomes" id="UP000195402">
    <property type="component" value="Unassembled WGS sequence"/>
</dbReference>
<evidence type="ECO:0000313" key="12">
    <source>
        <dbReference type="EMBL" id="OVA17860.1"/>
    </source>
</evidence>
<dbReference type="GO" id="GO:0003700">
    <property type="term" value="F:DNA-binding transcription factor activity"/>
    <property type="evidence" value="ECO:0007669"/>
    <property type="project" value="InterPro"/>
</dbReference>
<name>A0A200R5A1_MACCD</name>
<comment type="subunit">
    <text evidence="2">Homotrimer.</text>
</comment>
<evidence type="ECO:0000259" key="11">
    <source>
        <dbReference type="SMART" id="SM00415"/>
    </source>
</evidence>
<dbReference type="FunFam" id="1.10.10.10:FF:000037">
    <property type="entry name" value="Heat stress transcription factor B-4"/>
    <property type="match status" value="1"/>
</dbReference>
<organism evidence="12 13">
    <name type="scientific">Macleaya cordata</name>
    <name type="common">Five-seeded plume-poppy</name>
    <name type="synonym">Bocconia cordata</name>
    <dbReference type="NCBI Taxonomy" id="56857"/>
    <lineage>
        <taxon>Eukaryota</taxon>
        <taxon>Viridiplantae</taxon>
        <taxon>Streptophyta</taxon>
        <taxon>Embryophyta</taxon>
        <taxon>Tracheophyta</taxon>
        <taxon>Spermatophyta</taxon>
        <taxon>Magnoliopsida</taxon>
        <taxon>Ranunculales</taxon>
        <taxon>Papaveraceae</taxon>
        <taxon>Papaveroideae</taxon>
        <taxon>Macleaya</taxon>
    </lineage>
</organism>
<evidence type="ECO:0000256" key="7">
    <source>
        <dbReference type="ARBA" id="ARBA00023163"/>
    </source>
</evidence>
<dbReference type="GO" id="GO:0005634">
    <property type="term" value="C:nucleus"/>
    <property type="evidence" value="ECO:0007669"/>
    <property type="project" value="UniProtKB-SubCell"/>
</dbReference>
<dbReference type="InterPro" id="IPR036388">
    <property type="entry name" value="WH-like_DNA-bd_sf"/>
</dbReference>
<comment type="caution">
    <text evidence="12">The sequence shown here is derived from an EMBL/GenBank/DDBJ whole genome shotgun (WGS) entry which is preliminary data.</text>
</comment>
<dbReference type="EMBL" id="MVGT01000437">
    <property type="protein sequence ID" value="OVA17860.1"/>
    <property type="molecule type" value="Genomic_DNA"/>
</dbReference>
<dbReference type="OrthoDB" id="60033at2759"/>
<dbReference type="InParanoid" id="A0A200R5A1"/>
<dbReference type="InterPro" id="IPR036390">
    <property type="entry name" value="WH_DNA-bd_sf"/>
</dbReference>
<dbReference type="GO" id="GO:0034605">
    <property type="term" value="P:cellular response to heat"/>
    <property type="evidence" value="ECO:0007669"/>
    <property type="project" value="TreeGrafter"/>
</dbReference>
<reference evidence="12 13" key="1">
    <citation type="journal article" date="2017" name="Mol. Plant">
        <title>The Genome of Medicinal Plant Macleaya cordata Provides New Insights into Benzylisoquinoline Alkaloids Metabolism.</title>
        <authorList>
            <person name="Liu X."/>
            <person name="Liu Y."/>
            <person name="Huang P."/>
            <person name="Ma Y."/>
            <person name="Qing Z."/>
            <person name="Tang Q."/>
            <person name="Cao H."/>
            <person name="Cheng P."/>
            <person name="Zheng Y."/>
            <person name="Yuan Z."/>
            <person name="Zhou Y."/>
            <person name="Liu J."/>
            <person name="Tang Z."/>
            <person name="Zhuo Y."/>
            <person name="Zhang Y."/>
            <person name="Yu L."/>
            <person name="Huang J."/>
            <person name="Yang P."/>
            <person name="Peng Q."/>
            <person name="Zhang J."/>
            <person name="Jiang W."/>
            <person name="Zhang Z."/>
            <person name="Lin K."/>
            <person name="Ro D.K."/>
            <person name="Chen X."/>
            <person name="Xiong X."/>
            <person name="Shang Y."/>
            <person name="Huang S."/>
            <person name="Zeng J."/>
        </authorList>
    </citation>
    <scope>NUCLEOTIDE SEQUENCE [LARGE SCALE GENOMIC DNA]</scope>
    <source>
        <strain evidence="13">cv. BLH2017</strain>
        <tissue evidence="12">Root</tissue>
    </source>
</reference>
<feature type="region of interest" description="Disordered" evidence="10">
    <location>
        <begin position="1"/>
        <end position="25"/>
    </location>
</feature>
<keyword evidence="6" id="KW-0238">DNA-binding</keyword>
<keyword evidence="3" id="KW-0597">Phosphoprotein</keyword>
<dbReference type="InterPro" id="IPR000232">
    <property type="entry name" value="HSF_DNA-bd"/>
</dbReference>
<evidence type="ECO:0000256" key="6">
    <source>
        <dbReference type="ARBA" id="ARBA00023125"/>
    </source>
</evidence>
<evidence type="ECO:0000256" key="10">
    <source>
        <dbReference type="SAM" id="MobiDB-lite"/>
    </source>
</evidence>
<evidence type="ECO:0000256" key="8">
    <source>
        <dbReference type="ARBA" id="ARBA00023242"/>
    </source>
</evidence>
<gene>
    <name evidence="12" type="ORF">BVC80_1835g255</name>
</gene>
<dbReference type="AlphaFoldDB" id="A0A200R5A1"/>
<dbReference type="SUPFAM" id="SSF46785">
    <property type="entry name" value="Winged helix' DNA-binding domain"/>
    <property type="match status" value="1"/>
</dbReference>
<sequence length="254" mass="27086">MNPKDKSFSHPTNKSSPSSSSSLPTDFKIFSATETSSFQLGSVSIISPGKKLGLPEMKPLLSVTPASSPLMEFEPFSPGRASPSIFVESSKGSTFEESSGGFTGSSSSSPLNEIEALTAMKPSSSLRIERKESSNREKFSETGGGFIGGRDSGFQVKSEGENSGVPQPLECLQGNPIPPFLSKTYDLVDDPLLDKVISWGSNGQSFVVLDPVEFARGVLPRNFKHNNFSSFVRQLNTYVGIAVTQPATAGVICM</sequence>
<keyword evidence="13" id="KW-1185">Reference proteome</keyword>
<keyword evidence="5 12" id="KW-0346">Stress response</keyword>
<dbReference type="GO" id="GO:0006357">
    <property type="term" value="P:regulation of transcription by RNA polymerase II"/>
    <property type="evidence" value="ECO:0007669"/>
    <property type="project" value="TreeGrafter"/>
</dbReference>
<evidence type="ECO:0000256" key="1">
    <source>
        <dbReference type="ARBA" id="ARBA00004123"/>
    </source>
</evidence>
<keyword evidence="7" id="KW-0804">Transcription</keyword>
<feature type="domain" description="HSF-type DNA-binding" evidence="11">
    <location>
        <begin position="176"/>
        <end position="247"/>
    </location>
</feature>
<dbReference type="PANTHER" id="PTHR10015">
    <property type="entry name" value="HEAT SHOCK TRANSCRIPTION FACTOR"/>
    <property type="match status" value="1"/>
</dbReference>
<evidence type="ECO:0000256" key="2">
    <source>
        <dbReference type="ARBA" id="ARBA00011233"/>
    </source>
</evidence>
<dbReference type="GO" id="GO:0000978">
    <property type="term" value="F:RNA polymerase II cis-regulatory region sequence-specific DNA binding"/>
    <property type="evidence" value="ECO:0007669"/>
    <property type="project" value="TreeGrafter"/>
</dbReference>
<dbReference type="SMART" id="SM00415">
    <property type="entry name" value="HSF"/>
    <property type="match status" value="1"/>
</dbReference>
<proteinExistence type="inferred from homology"/>
<evidence type="ECO:0000256" key="4">
    <source>
        <dbReference type="ARBA" id="ARBA00023015"/>
    </source>
</evidence>
<feature type="compositionally biased region" description="Low complexity" evidence="10">
    <location>
        <begin position="9"/>
        <end position="24"/>
    </location>
</feature>
<feature type="compositionally biased region" description="Basic and acidic residues" evidence="10">
    <location>
        <begin position="127"/>
        <end position="140"/>
    </location>
</feature>